<dbReference type="eggNOG" id="COG1680">
    <property type="taxonomic scope" value="Bacteria"/>
</dbReference>
<reference evidence="3" key="1">
    <citation type="journal article" date="2012" name="Stand. Genomic Sci.">
        <title>Genome sequence of the Antarctic rhodopsins-containing flavobacterium Gillisia limnaea type strain (R-8282(T)).</title>
        <authorList>
            <person name="Riedel T."/>
            <person name="Held B."/>
            <person name="Nolan M."/>
            <person name="Lucas S."/>
            <person name="Lapidus A."/>
            <person name="Tice H."/>
            <person name="Del Rio T.G."/>
            <person name="Cheng J.F."/>
            <person name="Han C."/>
            <person name="Tapia R."/>
            <person name="Goodwin L.A."/>
            <person name="Pitluck S."/>
            <person name="Liolios K."/>
            <person name="Mavromatis K."/>
            <person name="Pagani I."/>
            <person name="Ivanova N."/>
            <person name="Mikhailova N."/>
            <person name="Pati A."/>
            <person name="Chen A."/>
            <person name="Palaniappan K."/>
            <person name="Land M."/>
            <person name="Rohde M."/>
            <person name="Tindall B.J."/>
            <person name="Detter J.C."/>
            <person name="Goker M."/>
            <person name="Bristow J."/>
            <person name="Eisen J.A."/>
            <person name="Markowitz V."/>
            <person name="Hugenholtz P."/>
            <person name="Kyrpides N.C."/>
            <person name="Klenk H.P."/>
            <person name="Woyke T."/>
        </authorList>
    </citation>
    <scope>NUCLEOTIDE SEQUENCE [LARGE SCALE GENOMIC DNA]</scope>
    <source>
        <strain evidence="3">DSM 15749 / LMG 21470 / R-8282</strain>
    </source>
</reference>
<dbReference type="PANTHER" id="PTHR43283">
    <property type="entry name" value="BETA-LACTAMASE-RELATED"/>
    <property type="match status" value="1"/>
</dbReference>
<organism evidence="2 3">
    <name type="scientific">Gillisia limnaea (strain DSM 15749 / LMG 21470 / R-8282)</name>
    <dbReference type="NCBI Taxonomy" id="865937"/>
    <lineage>
        <taxon>Bacteria</taxon>
        <taxon>Pseudomonadati</taxon>
        <taxon>Bacteroidota</taxon>
        <taxon>Flavobacteriia</taxon>
        <taxon>Flavobacteriales</taxon>
        <taxon>Flavobacteriaceae</taxon>
        <taxon>Gillisia</taxon>
    </lineage>
</organism>
<gene>
    <name evidence="2" type="ORF">Gilli_1389</name>
</gene>
<protein>
    <submittedName>
        <fullName evidence="2">Beta-lactamase</fullName>
    </submittedName>
</protein>
<keyword evidence="3" id="KW-1185">Reference proteome</keyword>
<feature type="domain" description="Beta-lactamase-related" evidence="1">
    <location>
        <begin position="62"/>
        <end position="353"/>
    </location>
</feature>
<name>H2BXG6_GILLR</name>
<dbReference type="Proteomes" id="UP000003844">
    <property type="component" value="Unassembled WGS sequence"/>
</dbReference>
<dbReference type="EMBL" id="JH594606">
    <property type="protein sequence ID" value="EHQ02048.1"/>
    <property type="molecule type" value="Genomic_DNA"/>
</dbReference>
<accession>H2BXG6</accession>
<dbReference type="InterPro" id="IPR012338">
    <property type="entry name" value="Beta-lactam/transpept-like"/>
</dbReference>
<dbReference type="InterPro" id="IPR001466">
    <property type="entry name" value="Beta-lactam-related"/>
</dbReference>
<evidence type="ECO:0000313" key="3">
    <source>
        <dbReference type="Proteomes" id="UP000003844"/>
    </source>
</evidence>
<dbReference type="Pfam" id="PF00144">
    <property type="entry name" value="Beta-lactamase"/>
    <property type="match status" value="1"/>
</dbReference>
<evidence type="ECO:0000259" key="1">
    <source>
        <dbReference type="Pfam" id="PF00144"/>
    </source>
</evidence>
<dbReference type="AlphaFoldDB" id="H2BXG6"/>
<dbReference type="STRING" id="865937.Gilli_1389"/>
<dbReference type="Gene3D" id="3.40.710.10">
    <property type="entry name" value="DD-peptidase/beta-lactamase superfamily"/>
    <property type="match status" value="1"/>
</dbReference>
<dbReference type="InterPro" id="IPR050789">
    <property type="entry name" value="Diverse_Enzym_Activities"/>
</dbReference>
<dbReference type="HOGENOM" id="CLU_020027_0_3_10"/>
<dbReference type="SUPFAM" id="SSF56601">
    <property type="entry name" value="beta-lactamase/transpeptidase-like"/>
    <property type="match status" value="1"/>
</dbReference>
<sequence length="372" mass="42260">MNVFILMACISATIFSCSSIKKESEKSVMKSLAHTDSTYIKLDRWLNKQTTKGFKGSVYMVSNGDIIIDKPYGQQDTTLPLAYWIASNSKPIVGLAILKLEEDKKLSVQDPITKYFQNVPSDKQHITIHHLLTHSSGLPHGYATDNIQTYEKALEAVMKVPVNKEQIGMFEYSNNGYALLVLLIEKLTGKTYERFVEKAIFKPADLEHTGFWGFEKENVFIQPPFDSLRAAKQPATMYDKGKSVINYGQKGSSGIYSTAKDQYKIFIAMMNGEIISKANVEKSFKPYVFVSENEDIKTYYAYGWFVGYRGNQLINIRHSGEETWLGHNSMRIFYPNGDGIVVLSNSNLTEEEDVWAVQVAYNLEYLLDLMKQ</sequence>
<proteinExistence type="predicted"/>
<evidence type="ECO:0000313" key="2">
    <source>
        <dbReference type="EMBL" id="EHQ02048.1"/>
    </source>
</evidence>